<dbReference type="EMBL" id="SNYM01000001">
    <property type="protein sequence ID" value="TDQ51185.1"/>
    <property type="molecule type" value="Genomic_DNA"/>
</dbReference>
<dbReference type="GO" id="GO:0015886">
    <property type="term" value="P:heme transport"/>
    <property type="evidence" value="ECO:0007669"/>
    <property type="project" value="InterPro"/>
</dbReference>
<keyword evidence="7 12" id="KW-0997">Cell inner membrane</keyword>
<evidence type="ECO:0000256" key="11">
    <source>
        <dbReference type="ARBA" id="ARBA00023136"/>
    </source>
</evidence>
<keyword evidence="10 12" id="KW-1133">Transmembrane helix</keyword>
<keyword evidence="11 12" id="KW-0472">Membrane</keyword>
<dbReference type="GO" id="GO:0017004">
    <property type="term" value="P:cytochrome complex assembly"/>
    <property type="evidence" value="ECO:0007669"/>
    <property type="project" value="UniProtKB-KW"/>
</dbReference>
<keyword evidence="8 12" id="KW-0812">Transmembrane</keyword>
<comment type="similarity">
    <text evidence="3 12">Belongs to the CcmD/CycX/HelD family.</text>
</comment>
<dbReference type="InterPro" id="IPR052075">
    <property type="entry name" value="Heme_exporter_D"/>
</dbReference>
<accession>A0A4R6UZV1</accession>
<evidence type="ECO:0000256" key="1">
    <source>
        <dbReference type="ARBA" id="ARBA00002442"/>
    </source>
</evidence>
<dbReference type="RefSeq" id="WP_133587037.1">
    <property type="nucleotide sequence ID" value="NZ_CP037953.1"/>
</dbReference>
<evidence type="ECO:0000256" key="7">
    <source>
        <dbReference type="ARBA" id="ARBA00022519"/>
    </source>
</evidence>
<dbReference type="PANTHER" id="PTHR37531:SF1">
    <property type="entry name" value="HEME EXPORTER PROTEIN D"/>
    <property type="match status" value="1"/>
</dbReference>
<evidence type="ECO:0000256" key="6">
    <source>
        <dbReference type="ARBA" id="ARBA00022475"/>
    </source>
</evidence>
<protein>
    <recommendedName>
        <fullName evidence="4 12">Heme exporter protein D</fullName>
    </recommendedName>
</protein>
<comment type="subcellular location">
    <subcellularLocation>
        <location evidence="2 12">Cell inner membrane</location>
        <topology evidence="2 12">Single-pass membrane protein</topology>
    </subcellularLocation>
</comment>
<dbReference type="Pfam" id="PF04995">
    <property type="entry name" value="CcmD"/>
    <property type="match status" value="1"/>
</dbReference>
<dbReference type="Proteomes" id="UP000295375">
    <property type="component" value="Unassembled WGS sequence"/>
</dbReference>
<dbReference type="AlphaFoldDB" id="A0A4R6UZV1"/>
<evidence type="ECO:0000256" key="2">
    <source>
        <dbReference type="ARBA" id="ARBA00004377"/>
    </source>
</evidence>
<evidence type="ECO:0000313" key="14">
    <source>
        <dbReference type="Proteomes" id="UP000295375"/>
    </source>
</evidence>
<proteinExistence type="inferred from homology"/>
<keyword evidence="14" id="KW-1185">Reference proteome</keyword>
<organism evidence="13 14">
    <name type="scientific">Permianibacter aggregans</name>
    <dbReference type="NCBI Taxonomy" id="1510150"/>
    <lineage>
        <taxon>Bacteria</taxon>
        <taxon>Pseudomonadati</taxon>
        <taxon>Pseudomonadota</taxon>
        <taxon>Gammaproteobacteria</taxon>
        <taxon>Pseudomonadales</taxon>
        <taxon>Pseudomonadaceae</taxon>
        <taxon>Permianibacter</taxon>
    </lineage>
</organism>
<reference evidence="13 14" key="1">
    <citation type="submission" date="2019-03" db="EMBL/GenBank/DDBJ databases">
        <title>Genomic Encyclopedia of Type Strains, Phase IV (KMG-IV): sequencing the most valuable type-strain genomes for metagenomic binning, comparative biology and taxonomic classification.</title>
        <authorList>
            <person name="Goeker M."/>
        </authorList>
    </citation>
    <scope>NUCLEOTIDE SEQUENCE [LARGE SCALE GENOMIC DNA]</scope>
    <source>
        <strain evidence="13 14">DSM 103792</strain>
    </source>
</reference>
<evidence type="ECO:0000256" key="9">
    <source>
        <dbReference type="ARBA" id="ARBA00022748"/>
    </source>
</evidence>
<evidence type="ECO:0000256" key="12">
    <source>
        <dbReference type="RuleBase" id="RU363101"/>
    </source>
</evidence>
<dbReference type="PANTHER" id="PTHR37531">
    <property type="entry name" value="HEME EXPORTER PROTEIN D"/>
    <property type="match status" value="1"/>
</dbReference>
<evidence type="ECO:0000256" key="3">
    <source>
        <dbReference type="ARBA" id="ARBA00008741"/>
    </source>
</evidence>
<feature type="transmembrane region" description="Helical" evidence="12">
    <location>
        <begin position="12"/>
        <end position="32"/>
    </location>
</feature>
<keyword evidence="5 12" id="KW-0813">Transport</keyword>
<sequence>MSFSEFLNMGGHGFYVWLSYGVGLVVTVALLCEPRWRRQRVIDRLKAFYRREQLDQAEKHDAS</sequence>
<evidence type="ECO:0000256" key="4">
    <source>
        <dbReference type="ARBA" id="ARBA00016461"/>
    </source>
</evidence>
<gene>
    <name evidence="13" type="ORF">EV696_101155</name>
</gene>
<dbReference type="OrthoDB" id="9815607at2"/>
<keyword evidence="6 12" id="KW-1003">Cell membrane</keyword>
<dbReference type="InterPro" id="IPR007078">
    <property type="entry name" value="Haem_export_protD_CcmD"/>
</dbReference>
<dbReference type="GO" id="GO:1903607">
    <property type="term" value="P:cytochrome c biosynthetic process"/>
    <property type="evidence" value="ECO:0007669"/>
    <property type="project" value="TreeGrafter"/>
</dbReference>
<evidence type="ECO:0000256" key="8">
    <source>
        <dbReference type="ARBA" id="ARBA00022692"/>
    </source>
</evidence>
<name>A0A4R6UZV1_9GAMM</name>
<evidence type="ECO:0000256" key="5">
    <source>
        <dbReference type="ARBA" id="ARBA00022448"/>
    </source>
</evidence>
<comment type="caution">
    <text evidence="13">The sequence shown here is derived from an EMBL/GenBank/DDBJ whole genome shotgun (WGS) entry which is preliminary data.</text>
</comment>
<dbReference type="NCBIfam" id="TIGR03141">
    <property type="entry name" value="cytochro_ccmD"/>
    <property type="match status" value="1"/>
</dbReference>
<evidence type="ECO:0000313" key="13">
    <source>
        <dbReference type="EMBL" id="TDQ51185.1"/>
    </source>
</evidence>
<comment type="function">
    <text evidence="1 12">Required for the export of heme to the periplasm for the biogenesis of c-type cytochromes.</text>
</comment>
<dbReference type="GO" id="GO:0005886">
    <property type="term" value="C:plasma membrane"/>
    <property type="evidence" value="ECO:0007669"/>
    <property type="project" value="UniProtKB-SubCell"/>
</dbReference>
<evidence type="ECO:0000256" key="10">
    <source>
        <dbReference type="ARBA" id="ARBA00022989"/>
    </source>
</evidence>
<keyword evidence="9 12" id="KW-0201">Cytochrome c-type biogenesis</keyword>